<evidence type="ECO:0008006" key="3">
    <source>
        <dbReference type="Google" id="ProtNLM"/>
    </source>
</evidence>
<dbReference type="OrthoDB" id="2968423at2759"/>
<sequence>MTRIASARNAQDYRPMFVWGDSSALKAAPVFRVCFAAATLLTTILPLSLPPELIDGDVEPPSLLARPISLPNNHHLPRPPPIMGAAVHLPDHIWFQIVQYLPALAVRDLYSVNSALFNIAMNVRYRQMSFAYLDNRMIRNLVRLKDPEVAKRVKVLHVYPGFLQETFDREKATPPLQRTLRYCLTDIANHLREQKLLPKNLNLSKLGLIRTLRRPEDMIRLMLDVLGALPNVSDYYVTWCGLPGLGPSAASILSTVFHSDVRKLSLDISLENVQSLTQSMWLIRHLEELHLCIHYDYTDALTSREEIFRKHVAPAINHHRKTLKRLLLQSWEPRDMSQLFYAIEHLPALDMLSVSIPVESPHLGNPEGLTNFLNRHSSTLKSLRLRATQFGGAGLNPDPISFDYWIQNALKGVTLHKLRTLDISSGLFPVETALSCLTHFSRSLTTVCITGHYRSYEDVEEILDILQRVPRERSLEKLRLGSVSLSPQLLDLLAASLPSLRTLELVVRDLLPHALDVPLYFRGGHIRAFDETQTVDFFTEMKTHKYPYWHLRRMSLVVDALPSRTYYEQRLEKLFRTCIPSITTFT</sequence>
<protein>
    <recommendedName>
        <fullName evidence="3">F-box domain-containing protein</fullName>
    </recommendedName>
</protein>
<name>A0A5C3LNV8_9AGAR</name>
<dbReference type="Gene3D" id="3.80.10.10">
    <property type="entry name" value="Ribonuclease Inhibitor"/>
    <property type="match status" value="1"/>
</dbReference>
<gene>
    <name evidence="1" type="ORF">BDQ12DRAFT_669709</name>
</gene>
<dbReference type="InterPro" id="IPR032675">
    <property type="entry name" value="LRR_dom_sf"/>
</dbReference>
<dbReference type="STRING" id="68775.A0A5C3LNV8"/>
<evidence type="ECO:0000313" key="1">
    <source>
        <dbReference type="EMBL" id="TFK34008.1"/>
    </source>
</evidence>
<evidence type="ECO:0000313" key="2">
    <source>
        <dbReference type="Proteomes" id="UP000308652"/>
    </source>
</evidence>
<reference evidence="1 2" key="1">
    <citation type="journal article" date="2019" name="Nat. Ecol. Evol.">
        <title>Megaphylogeny resolves global patterns of mushroom evolution.</title>
        <authorList>
            <person name="Varga T."/>
            <person name="Krizsan K."/>
            <person name="Foldi C."/>
            <person name="Dima B."/>
            <person name="Sanchez-Garcia M."/>
            <person name="Sanchez-Ramirez S."/>
            <person name="Szollosi G.J."/>
            <person name="Szarkandi J.G."/>
            <person name="Papp V."/>
            <person name="Albert L."/>
            <person name="Andreopoulos W."/>
            <person name="Angelini C."/>
            <person name="Antonin V."/>
            <person name="Barry K.W."/>
            <person name="Bougher N.L."/>
            <person name="Buchanan P."/>
            <person name="Buyck B."/>
            <person name="Bense V."/>
            <person name="Catcheside P."/>
            <person name="Chovatia M."/>
            <person name="Cooper J."/>
            <person name="Damon W."/>
            <person name="Desjardin D."/>
            <person name="Finy P."/>
            <person name="Geml J."/>
            <person name="Haridas S."/>
            <person name="Hughes K."/>
            <person name="Justo A."/>
            <person name="Karasinski D."/>
            <person name="Kautmanova I."/>
            <person name="Kiss B."/>
            <person name="Kocsube S."/>
            <person name="Kotiranta H."/>
            <person name="LaButti K.M."/>
            <person name="Lechner B.E."/>
            <person name="Liimatainen K."/>
            <person name="Lipzen A."/>
            <person name="Lukacs Z."/>
            <person name="Mihaltcheva S."/>
            <person name="Morgado L.N."/>
            <person name="Niskanen T."/>
            <person name="Noordeloos M.E."/>
            <person name="Ohm R.A."/>
            <person name="Ortiz-Santana B."/>
            <person name="Ovrebo C."/>
            <person name="Racz N."/>
            <person name="Riley R."/>
            <person name="Savchenko A."/>
            <person name="Shiryaev A."/>
            <person name="Soop K."/>
            <person name="Spirin V."/>
            <person name="Szebenyi C."/>
            <person name="Tomsovsky M."/>
            <person name="Tulloss R.E."/>
            <person name="Uehling J."/>
            <person name="Grigoriev I.V."/>
            <person name="Vagvolgyi C."/>
            <person name="Papp T."/>
            <person name="Martin F.M."/>
            <person name="Miettinen O."/>
            <person name="Hibbett D.S."/>
            <person name="Nagy L.G."/>
        </authorList>
    </citation>
    <scope>NUCLEOTIDE SEQUENCE [LARGE SCALE GENOMIC DNA]</scope>
    <source>
        <strain evidence="1 2">CBS 166.37</strain>
    </source>
</reference>
<proteinExistence type="predicted"/>
<dbReference type="Proteomes" id="UP000308652">
    <property type="component" value="Unassembled WGS sequence"/>
</dbReference>
<dbReference type="AlphaFoldDB" id="A0A5C3LNV8"/>
<keyword evidence="2" id="KW-1185">Reference proteome</keyword>
<dbReference type="SUPFAM" id="SSF52047">
    <property type="entry name" value="RNI-like"/>
    <property type="match status" value="1"/>
</dbReference>
<organism evidence="1 2">
    <name type="scientific">Crucibulum laeve</name>
    <dbReference type="NCBI Taxonomy" id="68775"/>
    <lineage>
        <taxon>Eukaryota</taxon>
        <taxon>Fungi</taxon>
        <taxon>Dikarya</taxon>
        <taxon>Basidiomycota</taxon>
        <taxon>Agaricomycotina</taxon>
        <taxon>Agaricomycetes</taxon>
        <taxon>Agaricomycetidae</taxon>
        <taxon>Agaricales</taxon>
        <taxon>Agaricineae</taxon>
        <taxon>Nidulariaceae</taxon>
        <taxon>Crucibulum</taxon>
    </lineage>
</organism>
<accession>A0A5C3LNV8</accession>
<dbReference type="EMBL" id="ML213637">
    <property type="protein sequence ID" value="TFK34008.1"/>
    <property type="molecule type" value="Genomic_DNA"/>
</dbReference>